<dbReference type="SUPFAM" id="SSF52047">
    <property type="entry name" value="RNI-like"/>
    <property type="match status" value="1"/>
</dbReference>
<reference evidence="1" key="1">
    <citation type="submission" date="2020-01" db="EMBL/GenBank/DDBJ databases">
        <title>Genome Sequencing of Three Apophysomyces-Like Fungal Strains Confirms a Novel Fungal Genus in the Mucoromycota with divergent Burkholderia-like Endosymbiotic Bacteria.</title>
        <authorList>
            <person name="Stajich J.E."/>
            <person name="Macias A.M."/>
            <person name="Carter-House D."/>
            <person name="Lovett B."/>
            <person name="Kasson L.R."/>
            <person name="Berry K."/>
            <person name="Grigoriev I."/>
            <person name="Chang Y."/>
            <person name="Spatafora J."/>
            <person name="Kasson M.T."/>
        </authorList>
    </citation>
    <scope>NUCLEOTIDE SEQUENCE</scope>
    <source>
        <strain evidence="1">NRRL A-21654</strain>
    </source>
</reference>
<keyword evidence="2" id="KW-1185">Reference proteome</keyword>
<evidence type="ECO:0000313" key="2">
    <source>
        <dbReference type="Proteomes" id="UP000605846"/>
    </source>
</evidence>
<dbReference type="Gene3D" id="3.80.10.10">
    <property type="entry name" value="Ribonuclease Inhibitor"/>
    <property type="match status" value="1"/>
</dbReference>
<proteinExistence type="predicted"/>
<dbReference type="AlphaFoldDB" id="A0A8H7BXQ9"/>
<dbReference type="Gene3D" id="1.20.1280.50">
    <property type="match status" value="1"/>
</dbReference>
<evidence type="ECO:0008006" key="3">
    <source>
        <dbReference type="Google" id="ProtNLM"/>
    </source>
</evidence>
<dbReference type="Proteomes" id="UP000605846">
    <property type="component" value="Unassembled WGS sequence"/>
</dbReference>
<organism evidence="1 2">
    <name type="scientific">Apophysomyces ossiformis</name>
    <dbReference type="NCBI Taxonomy" id="679940"/>
    <lineage>
        <taxon>Eukaryota</taxon>
        <taxon>Fungi</taxon>
        <taxon>Fungi incertae sedis</taxon>
        <taxon>Mucoromycota</taxon>
        <taxon>Mucoromycotina</taxon>
        <taxon>Mucoromycetes</taxon>
        <taxon>Mucorales</taxon>
        <taxon>Mucorineae</taxon>
        <taxon>Mucoraceae</taxon>
        <taxon>Apophysomyces</taxon>
    </lineage>
</organism>
<gene>
    <name evidence="1" type="ORF">EC973_002794</name>
</gene>
<sequence>MFHGSTARKSRILQDKTYQNCRLKDNTPVKEARKIVTEHISKKLECIDDQRELIKSLSDEEEKIINTASGGKDDAEQVSVDSNSLHNEQKAKRTKYVHTHQSWDMPHSVTNASQLTKRASLAKPFNLKHSHILKLNDDCMIEVFKYCASPVILFEIANVCRHWKALVAVPEIWRTVSYSSYDYSWLSSPSARQYMKEFTYVRRIDIRNHHDRPKVSPSRTPATMAYFKNLKEVYIRNAYLDEIVKLVRWVPRIEVLWCENILAHCNRNEMLFFTQRLRQLRKLGLFFSRECEFTRCMSLLSSKNSVLPDTLEVLSVSNLFDSESKAIEDLTIAREEHTMTEIINRWHILEESLVAKYRMFSSLKNLRSLTLGRCHSYTARVWRECLVPCGKQLEFLSLTGWYGIQGIGRVDIWQDTRPTTVGYQDIVEDVEHAIADFLQSIACLRKLELTDFFCGQGVKEGIQRLSHLRYSILLATGFDMSPSTVEDMYKFVIPKAIIQFDPIK</sequence>
<dbReference type="EMBL" id="JABAYA010000018">
    <property type="protein sequence ID" value="KAF7730186.1"/>
    <property type="molecule type" value="Genomic_DNA"/>
</dbReference>
<dbReference type="OrthoDB" id="10257471at2759"/>
<name>A0A8H7BXQ9_9FUNG</name>
<dbReference type="InterPro" id="IPR036047">
    <property type="entry name" value="F-box-like_dom_sf"/>
</dbReference>
<comment type="caution">
    <text evidence="1">The sequence shown here is derived from an EMBL/GenBank/DDBJ whole genome shotgun (WGS) entry which is preliminary data.</text>
</comment>
<dbReference type="InterPro" id="IPR032675">
    <property type="entry name" value="LRR_dom_sf"/>
</dbReference>
<evidence type="ECO:0000313" key="1">
    <source>
        <dbReference type="EMBL" id="KAF7730186.1"/>
    </source>
</evidence>
<accession>A0A8H7BXQ9</accession>
<protein>
    <recommendedName>
        <fullName evidence="3">F-box domain-containing protein</fullName>
    </recommendedName>
</protein>
<dbReference type="SUPFAM" id="SSF81383">
    <property type="entry name" value="F-box domain"/>
    <property type="match status" value="1"/>
</dbReference>